<gene>
    <name evidence="1" type="ORF">B9L19_17250</name>
</gene>
<accession>A0A226Q592</accession>
<comment type="caution">
    <text evidence="1">The sequence shown here is derived from an EMBL/GenBank/DDBJ whole genome shotgun (WGS) entry which is preliminary data.</text>
</comment>
<proteinExistence type="predicted"/>
<evidence type="ECO:0000313" key="1">
    <source>
        <dbReference type="EMBL" id="OXB87154.1"/>
    </source>
</evidence>
<dbReference type="AlphaFoldDB" id="A0A226Q592"/>
<reference evidence="1 2" key="1">
    <citation type="submission" date="2017-05" db="EMBL/GenBank/DDBJ databases">
        <title>The genome sequence of Geobacillus thermocatenulatus DSM 730.</title>
        <authorList>
            <person name="Ramaloko W.T."/>
            <person name="Koen N."/>
            <person name="Polliack S."/>
            <person name="Aliyu H."/>
            <person name="Lebre P."/>
            <person name="Mohr T."/>
            <person name="Oswald F."/>
            <person name="Zwick M."/>
            <person name="Neumann A."/>
            <person name="Syldatk C."/>
            <person name="Cowan D."/>
            <person name="De Maayer P."/>
        </authorList>
    </citation>
    <scope>NUCLEOTIDE SEQUENCE [LARGE SCALE GENOMIC DNA]</scope>
    <source>
        <strain evidence="1 2">BGSC 93A1</strain>
    </source>
</reference>
<protein>
    <submittedName>
        <fullName evidence="1">Uncharacterized protein</fullName>
    </submittedName>
</protein>
<dbReference type="KEGG" id="gtm:GT3921_00210"/>
<dbReference type="Proteomes" id="UP000198378">
    <property type="component" value="Unassembled WGS sequence"/>
</dbReference>
<organism evidence="1 2">
    <name type="scientific">Geobacillus thermocatenulatus</name>
    <dbReference type="NCBI Taxonomy" id="33938"/>
    <lineage>
        <taxon>Bacteria</taxon>
        <taxon>Bacillati</taxon>
        <taxon>Bacillota</taxon>
        <taxon>Bacilli</taxon>
        <taxon>Bacillales</taxon>
        <taxon>Anoxybacillaceae</taxon>
        <taxon>Geobacillus</taxon>
        <taxon>Geobacillus thermoleovorans group</taxon>
    </lineage>
</organism>
<name>A0A226Q592_9BACL</name>
<keyword evidence="2" id="KW-1185">Reference proteome</keyword>
<evidence type="ECO:0000313" key="2">
    <source>
        <dbReference type="Proteomes" id="UP000198378"/>
    </source>
</evidence>
<sequence>MLENPIMPFNSISNLHLHLGEEPQGQYLFIRKSSLNNFERIFIARVSTVTRQTKCFSTLDTKGMRGI</sequence>
<dbReference type="EMBL" id="NEWK01000002">
    <property type="protein sequence ID" value="OXB87154.1"/>
    <property type="molecule type" value="Genomic_DNA"/>
</dbReference>